<organism evidence="1 2">
    <name type="scientific">Brucella rhizosphaerae</name>
    <dbReference type="NCBI Taxonomy" id="571254"/>
    <lineage>
        <taxon>Bacteria</taxon>
        <taxon>Pseudomonadati</taxon>
        <taxon>Pseudomonadota</taxon>
        <taxon>Alphaproteobacteria</taxon>
        <taxon>Hyphomicrobiales</taxon>
        <taxon>Brucellaceae</taxon>
        <taxon>Brucella/Ochrobactrum group</taxon>
        <taxon>Brucella</taxon>
    </lineage>
</organism>
<dbReference type="OrthoDB" id="7932606at2"/>
<dbReference type="EMBL" id="NNRK01000034">
    <property type="protein sequence ID" value="OYR09723.1"/>
    <property type="molecule type" value="Genomic_DNA"/>
</dbReference>
<keyword evidence="2" id="KW-1185">Reference proteome</keyword>
<evidence type="ECO:0008006" key="3">
    <source>
        <dbReference type="Google" id="ProtNLM"/>
    </source>
</evidence>
<comment type="caution">
    <text evidence="1">The sequence shown here is derived from an EMBL/GenBank/DDBJ whole genome shotgun (WGS) entry which is preliminary data.</text>
</comment>
<reference evidence="1 2" key="1">
    <citation type="submission" date="2017-07" db="EMBL/GenBank/DDBJ databases">
        <title>Phylogenetic study on the rhizospheric bacterium Ochrobactrum sp. A44.</title>
        <authorList>
            <person name="Krzyzanowska D.M."/>
            <person name="Ossowicki A."/>
            <person name="Rajewska M."/>
            <person name="Maciag T."/>
            <person name="Kaczynski Z."/>
            <person name="Czerwicka M."/>
            <person name="Jafra S."/>
        </authorList>
    </citation>
    <scope>NUCLEOTIDE SEQUENCE [LARGE SCALE GENOMIC DNA]</scope>
    <source>
        <strain evidence="1 2">PR17</strain>
    </source>
</reference>
<protein>
    <recommendedName>
        <fullName evidence="3">J domain-containing protein</fullName>
    </recommendedName>
</protein>
<dbReference type="RefSeq" id="WP_094578713.1">
    <property type="nucleotide sequence ID" value="NZ_JBHEEL010000003.1"/>
</dbReference>
<dbReference type="SUPFAM" id="SSF46565">
    <property type="entry name" value="Chaperone J-domain"/>
    <property type="match status" value="1"/>
</dbReference>
<dbReference type="InterPro" id="IPR036869">
    <property type="entry name" value="J_dom_sf"/>
</dbReference>
<proteinExistence type="predicted"/>
<dbReference type="Proteomes" id="UP000216345">
    <property type="component" value="Unassembled WGS sequence"/>
</dbReference>
<evidence type="ECO:0000313" key="2">
    <source>
        <dbReference type="Proteomes" id="UP000216345"/>
    </source>
</evidence>
<dbReference type="AlphaFoldDB" id="A0A256F4M0"/>
<accession>A0A256F4M0</accession>
<name>A0A256F4M0_9HYPH</name>
<sequence length="148" mass="16845">MRHSFPDFATVLKEAEAERDSDENARRPAVNLASAVFSAGFNPVSNGSYPTERTVPQFDLQDVDNAEDKLDREMRELAKRMESQSPASIRSELNLRPDMKRAELQRLRRRFAAQNHPDRLPQEFRLAAEQRMKTANALLDSAMVMAAI</sequence>
<evidence type="ECO:0000313" key="1">
    <source>
        <dbReference type="EMBL" id="OYR09723.1"/>
    </source>
</evidence>
<gene>
    <name evidence="1" type="ORF">CEV32_2154</name>
</gene>